<accession>A0ABR2KRD9</accession>
<dbReference type="Proteomes" id="UP001470230">
    <property type="component" value="Unassembled WGS sequence"/>
</dbReference>
<evidence type="ECO:0000313" key="3">
    <source>
        <dbReference type="Proteomes" id="UP001470230"/>
    </source>
</evidence>
<dbReference type="EMBL" id="JAPFFF010000003">
    <property type="protein sequence ID" value="KAK8893608.1"/>
    <property type="molecule type" value="Genomic_DNA"/>
</dbReference>
<comment type="caution">
    <text evidence="2">The sequence shown here is derived from an EMBL/GenBank/DDBJ whole genome shotgun (WGS) entry which is preliminary data.</text>
</comment>
<organism evidence="2 3">
    <name type="scientific">Tritrichomonas musculus</name>
    <dbReference type="NCBI Taxonomy" id="1915356"/>
    <lineage>
        <taxon>Eukaryota</taxon>
        <taxon>Metamonada</taxon>
        <taxon>Parabasalia</taxon>
        <taxon>Tritrichomonadida</taxon>
        <taxon>Tritrichomonadidae</taxon>
        <taxon>Tritrichomonas</taxon>
    </lineage>
</organism>
<evidence type="ECO:0000256" key="1">
    <source>
        <dbReference type="SAM" id="MobiDB-lite"/>
    </source>
</evidence>
<protein>
    <submittedName>
        <fullName evidence="2">Uncharacterized protein</fullName>
    </submittedName>
</protein>
<evidence type="ECO:0000313" key="2">
    <source>
        <dbReference type="EMBL" id="KAK8893608.1"/>
    </source>
</evidence>
<feature type="region of interest" description="Disordered" evidence="1">
    <location>
        <begin position="77"/>
        <end position="101"/>
    </location>
</feature>
<gene>
    <name evidence="2" type="ORF">M9Y10_022032</name>
</gene>
<keyword evidence="3" id="KW-1185">Reference proteome</keyword>
<name>A0ABR2KRD9_9EUKA</name>
<reference evidence="2 3" key="1">
    <citation type="submission" date="2024-04" db="EMBL/GenBank/DDBJ databases">
        <title>Tritrichomonas musculus Genome.</title>
        <authorList>
            <person name="Alves-Ferreira E."/>
            <person name="Grigg M."/>
            <person name="Lorenzi H."/>
            <person name="Galac M."/>
        </authorList>
    </citation>
    <scope>NUCLEOTIDE SEQUENCE [LARGE SCALE GENOMIC DNA]</scope>
    <source>
        <strain evidence="2 3">EAF2021</strain>
    </source>
</reference>
<sequence length="101" mass="11556">MLPTEQDFDAARTKLEYLKNQLHTLSNLFIPSADSEMISKLSSYARALKETFLLYHVIQYPSSEFNELSALKRDSKHKLNNSGETGQLRETRSDDLSSKCL</sequence>
<feature type="compositionally biased region" description="Basic and acidic residues" evidence="1">
    <location>
        <begin position="87"/>
        <end position="101"/>
    </location>
</feature>
<proteinExistence type="predicted"/>